<feature type="region of interest" description="Disordered" evidence="3">
    <location>
        <begin position="64"/>
        <end position="111"/>
    </location>
</feature>
<evidence type="ECO:0000313" key="5">
    <source>
        <dbReference type="Proteomes" id="UP001161017"/>
    </source>
</evidence>
<comment type="similarity">
    <text evidence="1">Belongs to the OPA3 family.</text>
</comment>
<dbReference type="PANTHER" id="PTHR12499:SF0">
    <property type="entry name" value="OPTIC ATROPHY 3 PROTEIN"/>
    <property type="match status" value="1"/>
</dbReference>
<evidence type="ECO:0000256" key="3">
    <source>
        <dbReference type="SAM" id="MobiDB-lite"/>
    </source>
</evidence>
<dbReference type="GO" id="GO:0019216">
    <property type="term" value="P:regulation of lipid metabolic process"/>
    <property type="evidence" value="ECO:0007669"/>
    <property type="project" value="TreeGrafter"/>
</dbReference>
<feature type="compositionally biased region" description="Basic and acidic residues" evidence="3">
    <location>
        <begin position="64"/>
        <end position="73"/>
    </location>
</feature>
<dbReference type="PANTHER" id="PTHR12499">
    <property type="entry name" value="OPTIC ATROPHY 3 PROTEIN OPA3"/>
    <property type="match status" value="1"/>
</dbReference>
<feature type="compositionally biased region" description="Basic and acidic residues" evidence="3">
    <location>
        <begin position="232"/>
        <end position="250"/>
    </location>
</feature>
<dbReference type="Proteomes" id="UP001161017">
    <property type="component" value="Unassembled WGS sequence"/>
</dbReference>
<accession>A0AA43QKI0</accession>
<sequence>MSSVVIKIGSLNRIKQQAREHDRFRGYCVSIAQGIHQWDMRFRLGLLQDAAAIDKQLARDAAERKAEEAEKRKGYGPKTEAQTKADEKAKERGHERHKEEEKPKSRPRIRPLSEAKAIDSGANFVSETFLLVVAIGTLFGERYYSSKKENSRREDVAERIEGLEEYERNVRKGMLELEKEVLRLKGEKAGLLSKAPARILPKEVYELEGKEESDEKQPKSWLSWFKAIGIPNEERQPEPTAKAAEEHIEAADAQPQVETKTLYDRILHPTATVSPKEPGEAHPSLPPSSSQPTSEAKASSPAINPAK</sequence>
<feature type="compositionally biased region" description="Basic and acidic residues" evidence="3">
    <location>
        <begin position="81"/>
        <end position="104"/>
    </location>
</feature>
<feature type="region of interest" description="Disordered" evidence="3">
    <location>
        <begin position="231"/>
        <end position="307"/>
    </location>
</feature>
<proteinExistence type="inferred from homology"/>
<evidence type="ECO:0008006" key="6">
    <source>
        <dbReference type="Google" id="ProtNLM"/>
    </source>
</evidence>
<reference evidence="4" key="1">
    <citation type="journal article" date="2023" name="Genome Biol. Evol.">
        <title>First Whole Genome Sequence and Flow Cytometry Genome Size Data for the Lichen-Forming Fungus Ramalina farinacea (Ascomycota).</title>
        <authorList>
            <person name="Llewellyn T."/>
            <person name="Mian S."/>
            <person name="Hill R."/>
            <person name="Leitch I.J."/>
            <person name="Gaya E."/>
        </authorList>
    </citation>
    <scope>NUCLEOTIDE SEQUENCE</scope>
    <source>
        <strain evidence="4">LIQ254RAFAR</strain>
    </source>
</reference>
<evidence type="ECO:0000313" key="4">
    <source>
        <dbReference type="EMBL" id="MDI1488181.1"/>
    </source>
</evidence>
<gene>
    <name evidence="4" type="ORF">OHK93_007455</name>
</gene>
<protein>
    <recommendedName>
        <fullName evidence="6">OPA3-like protein</fullName>
    </recommendedName>
</protein>
<keyword evidence="2" id="KW-0175">Coiled coil</keyword>
<dbReference type="EMBL" id="JAPUFD010000007">
    <property type="protein sequence ID" value="MDI1488181.1"/>
    <property type="molecule type" value="Genomic_DNA"/>
</dbReference>
<keyword evidence="5" id="KW-1185">Reference proteome</keyword>
<evidence type="ECO:0000256" key="1">
    <source>
        <dbReference type="ARBA" id="ARBA00007584"/>
    </source>
</evidence>
<dbReference type="Pfam" id="PF07047">
    <property type="entry name" value="OPA3"/>
    <property type="match status" value="1"/>
</dbReference>
<name>A0AA43QKI0_9LECA</name>
<dbReference type="InterPro" id="IPR010754">
    <property type="entry name" value="OPA3-like"/>
</dbReference>
<evidence type="ECO:0000256" key="2">
    <source>
        <dbReference type="ARBA" id="ARBA00023054"/>
    </source>
</evidence>
<dbReference type="AlphaFoldDB" id="A0AA43QKI0"/>
<comment type="caution">
    <text evidence="4">The sequence shown here is derived from an EMBL/GenBank/DDBJ whole genome shotgun (WGS) entry which is preliminary data.</text>
</comment>
<organism evidence="4 5">
    <name type="scientific">Ramalina farinacea</name>
    <dbReference type="NCBI Taxonomy" id="258253"/>
    <lineage>
        <taxon>Eukaryota</taxon>
        <taxon>Fungi</taxon>
        <taxon>Dikarya</taxon>
        <taxon>Ascomycota</taxon>
        <taxon>Pezizomycotina</taxon>
        <taxon>Lecanoromycetes</taxon>
        <taxon>OSLEUM clade</taxon>
        <taxon>Lecanoromycetidae</taxon>
        <taxon>Lecanorales</taxon>
        <taxon>Lecanorineae</taxon>
        <taxon>Ramalinaceae</taxon>
        <taxon>Ramalina</taxon>
    </lineage>
</organism>
<dbReference type="GO" id="GO:0005739">
    <property type="term" value="C:mitochondrion"/>
    <property type="evidence" value="ECO:0007669"/>
    <property type="project" value="TreeGrafter"/>
</dbReference>